<evidence type="ECO:0000256" key="1">
    <source>
        <dbReference type="ARBA" id="ARBA00010541"/>
    </source>
</evidence>
<dbReference type="OrthoDB" id="4217619at2759"/>
<keyword evidence="2" id="KW-0645">Protease</keyword>
<protein>
    <recommendedName>
        <fullName evidence="7">Protease Do-like 8, chloroplastic</fullName>
    </recommendedName>
</protein>
<evidence type="ECO:0000313" key="6">
    <source>
        <dbReference type="Proteomes" id="UP000886885"/>
    </source>
</evidence>
<dbReference type="EMBL" id="JAAWWB010000007">
    <property type="protein sequence ID" value="KAG6779348.1"/>
    <property type="molecule type" value="Genomic_DNA"/>
</dbReference>
<sequence>MLLACNRCWSLRKNCCGIFINNINDVPRHDNYSLFLSRRKLLSSSISLSSDDDVVSSYPISISRRSVTYGTKNLLQVICKCSPTATRRMLLASFFMFLGYHPPSRYLSAQALGDPSVTIEQVTPPVFTSGALFPAEVTIMSYWQERIVQLFEKNTYSVVNIFDVTLRPQLNVTGMVEVFGIAREHDPDGFSIVLSKVLRRSISSLFNPLTSRVLDSCIVSSEFVKCAYPIEWFHLCPPLLPILGDFPWSFQQIPEGNGSGVVWDEQGHIVTNYHVIGNALSRNPSPGQVVARVNILASEGLQKNFEGKLVGADRTKDLAVLKVEASEDLLKPIKVGQSSSLRVGQQCLAIGNPFGFDHTLTVGVISGLNRDISSQTGVTIGGGIQTDAAINPGNSGGPLLDSKGNLIGINTAIFTRTGTSAGVGFAIPSSTVLKIALQLIQFSKVSCLMVDSSFSLLGRREILHSISRRVGGLASNTEANI</sequence>
<evidence type="ECO:0000313" key="5">
    <source>
        <dbReference type="EMBL" id="KAG6779348.1"/>
    </source>
</evidence>
<keyword evidence="3" id="KW-0378">Hydrolase</keyword>
<keyword evidence="4" id="KW-0720">Serine protease</keyword>
<proteinExistence type="inferred from homology"/>
<dbReference type="PANTHER" id="PTHR43343:SF3">
    <property type="entry name" value="PROTEASE DO-LIKE 8, CHLOROPLASTIC"/>
    <property type="match status" value="1"/>
</dbReference>
<dbReference type="Proteomes" id="UP000886885">
    <property type="component" value="Chromosome 4A"/>
</dbReference>
<reference evidence="5" key="1">
    <citation type="journal article" date="2020" name="bioRxiv">
        <title>Hybrid origin of Populus tomentosa Carr. identified through genome sequencing and phylogenomic analysis.</title>
        <authorList>
            <person name="An X."/>
            <person name="Gao K."/>
            <person name="Chen Z."/>
            <person name="Li J."/>
            <person name="Yang X."/>
            <person name="Yang X."/>
            <person name="Zhou J."/>
            <person name="Guo T."/>
            <person name="Zhao T."/>
            <person name="Huang S."/>
            <person name="Miao D."/>
            <person name="Khan W.U."/>
            <person name="Rao P."/>
            <person name="Ye M."/>
            <person name="Lei B."/>
            <person name="Liao W."/>
            <person name="Wang J."/>
            <person name="Ji L."/>
            <person name="Li Y."/>
            <person name="Guo B."/>
            <person name="Mustafa N.S."/>
            <person name="Li S."/>
            <person name="Yun Q."/>
            <person name="Keller S.R."/>
            <person name="Mao J."/>
            <person name="Zhang R."/>
            <person name="Strauss S.H."/>
        </authorList>
    </citation>
    <scope>NUCLEOTIDE SEQUENCE</scope>
    <source>
        <strain evidence="5">GM15</strain>
        <tissue evidence="5">Leaf</tissue>
    </source>
</reference>
<dbReference type="GO" id="GO:0006508">
    <property type="term" value="P:proteolysis"/>
    <property type="evidence" value="ECO:0007669"/>
    <property type="project" value="UniProtKB-KW"/>
</dbReference>
<comment type="similarity">
    <text evidence="1">Belongs to the peptidase S1C family.</text>
</comment>
<evidence type="ECO:0000256" key="2">
    <source>
        <dbReference type="ARBA" id="ARBA00022670"/>
    </source>
</evidence>
<dbReference type="AlphaFoldDB" id="A0A8X7ZY93"/>
<evidence type="ECO:0000256" key="3">
    <source>
        <dbReference type="ARBA" id="ARBA00022801"/>
    </source>
</evidence>
<gene>
    <name evidence="5" type="ORF">POTOM_015725</name>
</gene>
<keyword evidence="6" id="KW-1185">Reference proteome</keyword>
<dbReference type="GO" id="GO:0008236">
    <property type="term" value="F:serine-type peptidase activity"/>
    <property type="evidence" value="ECO:0007669"/>
    <property type="project" value="UniProtKB-KW"/>
</dbReference>
<accession>A0A8X7ZY93</accession>
<name>A0A8X7ZY93_POPTO</name>
<evidence type="ECO:0008006" key="7">
    <source>
        <dbReference type="Google" id="ProtNLM"/>
    </source>
</evidence>
<dbReference type="InterPro" id="IPR051201">
    <property type="entry name" value="Chloro_Bact_Ser_Proteases"/>
</dbReference>
<dbReference type="FunFam" id="2.40.10.10:FF:000001">
    <property type="entry name" value="Periplasmic serine protease DegS"/>
    <property type="match status" value="1"/>
</dbReference>
<evidence type="ECO:0000256" key="4">
    <source>
        <dbReference type="ARBA" id="ARBA00022825"/>
    </source>
</evidence>
<organism evidence="5 6">
    <name type="scientific">Populus tomentosa</name>
    <name type="common">Chinese white poplar</name>
    <dbReference type="NCBI Taxonomy" id="118781"/>
    <lineage>
        <taxon>Eukaryota</taxon>
        <taxon>Viridiplantae</taxon>
        <taxon>Streptophyta</taxon>
        <taxon>Embryophyta</taxon>
        <taxon>Tracheophyta</taxon>
        <taxon>Spermatophyta</taxon>
        <taxon>Magnoliopsida</taxon>
        <taxon>eudicotyledons</taxon>
        <taxon>Gunneridae</taxon>
        <taxon>Pentapetalae</taxon>
        <taxon>rosids</taxon>
        <taxon>fabids</taxon>
        <taxon>Malpighiales</taxon>
        <taxon>Salicaceae</taxon>
        <taxon>Saliceae</taxon>
        <taxon>Populus</taxon>
    </lineage>
</organism>
<dbReference type="PANTHER" id="PTHR43343">
    <property type="entry name" value="PEPTIDASE S12"/>
    <property type="match status" value="1"/>
</dbReference>
<comment type="caution">
    <text evidence="5">The sequence shown here is derived from an EMBL/GenBank/DDBJ whole genome shotgun (WGS) entry which is preliminary data.</text>
</comment>
<dbReference type="Pfam" id="PF13365">
    <property type="entry name" value="Trypsin_2"/>
    <property type="match status" value="1"/>
</dbReference>